<feature type="transmembrane region" description="Helical" evidence="2">
    <location>
        <begin position="115"/>
        <end position="133"/>
    </location>
</feature>
<feature type="compositionally biased region" description="Polar residues" evidence="1">
    <location>
        <begin position="26"/>
        <end position="49"/>
    </location>
</feature>
<gene>
    <name evidence="4" type="ORF">EV702DRAFT_646602</name>
</gene>
<dbReference type="AlphaFoldDB" id="A0A9P7A3M3"/>
<accession>A0A9P7A3M3</accession>
<name>A0A9P7A3M3_9AGAM</name>
<dbReference type="Proteomes" id="UP000714275">
    <property type="component" value="Unassembled WGS sequence"/>
</dbReference>
<evidence type="ECO:0000313" key="5">
    <source>
        <dbReference type="Proteomes" id="UP000714275"/>
    </source>
</evidence>
<feature type="transmembrane region" description="Helical" evidence="2">
    <location>
        <begin position="195"/>
        <end position="217"/>
    </location>
</feature>
<evidence type="ECO:0000256" key="2">
    <source>
        <dbReference type="SAM" id="Phobius"/>
    </source>
</evidence>
<evidence type="ECO:0008006" key="6">
    <source>
        <dbReference type="Google" id="ProtNLM"/>
    </source>
</evidence>
<feature type="transmembrane region" description="Helical" evidence="2">
    <location>
        <begin position="88"/>
        <end position="109"/>
    </location>
</feature>
<dbReference type="OrthoDB" id="10379729at2759"/>
<feature type="signal peptide" evidence="3">
    <location>
        <begin position="1"/>
        <end position="24"/>
    </location>
</feature>
<keyword evidence="2" id="KW-0812">Transmembrane</keyword>
<evidence type="ECO:0000256" key="1">
    <source>
        <dbReference type="SAM" id="MobiDB-lite"/>
    </source>
</evidence>
<sequence length="267" mass="29502">MSYSFSFCLLVLLNICSLLPHTMATSTMPSSETNTTAIPSPETRTTAMPSSGIHPTTMLPSETTIMRSSETDPATIPLSKHYSRAGRFTTMICIIWTIILITTILVFHLPSTTGVITALIAATWLFTLVLVKAPATRSAFAYDDLTIMFCLTFWLILVSIVPCGDDWSYDRGESVKCSGTIQHSGLGSITDDGDLIALGMAGALICGLWFTISVLLFRDWNCQLDLNWQNIFKWQERACRGIDFQSNENCKEPKSDSGYRTIPQESV</sequence>
<evidence type="ECO:0000313" key="4">
    <source>
        <dbReference type="EMBL" id="KAG1781152.1"/>
    </source>
</evidence>
<comment type="caution">
    <text evidence="4">The sequence shown here is derived from an EMBL/GenBank/DDBJ whole genome shotgun (WGS) entry which is preliminary data.</text>
</comment>
<reference evidence="4" key="1">
    <citation type="journal article" date="2020" name="New Phytol.">
        <title>Comparative genomics reveals dynamic genome evolution in host specialist ectomycorrhizal fungi.</title>
        <authorList>
            <person name="Lofgren L.A."/>
            <person name="Nguyen N.H."/>
            <person name="Vilgalys R."/>
            <person name="Ruytinx J."/>
            <person name="Liao H.L."/>
            <person name="Branco S."/>
            <person name="Kuo A."/>
            <person name="LaButti K."/>
            <person name="Lipzen A."/>
            <person name="Andreopoulos W."/>
            <person name="Pangilinan J."/>
            <person name="Riley R."/>
            <person name="Hundley H."/>
            <person name="Na H."/>
            <person name="Barry K."/>
            <person name="Grigoriev I.V."/>
            <person name="Stajich J.E."/>
            <person name="Kennedy P.G."/>
        </authorList>
    </citation>
    <scope>NUCLEOTIDE SEQUENCE</scope>
    <source>
        <strain evidence="4">DOB743</strain>
    </source>
</reference>
<keyword evidence="2" id="KW-0472">Membrane</keyword>
<keyword evidence="2" id="KW-1133">Transmembrane helix</keyword>
<protein>
    <recommendedName>
        <fullName evidence="6">MARVEL domain-containing protein</fullName>
    </recommendedName>
</protein>
<organism evidence="4 5">
    <name type="scientific">Suillus placidus</name>
    <dbReference type="NCBI Taxonomy" id="48579"/>
    <lineage>
        <taxon>Eukaryota</taxon>
        <taxon>Fungi</taxon>
        <taxon>Dikarya</taxon>
        <taxon>Basidiomycota</taxon>
        <taxon>Agaricomycotina</taxon>
        <taxon>Agaricomycetes</taxon>
        <taxon>Agaricomycetidae</taxon>
        <taxon>Boletales</taxon>
        <taxon>Suillineae</taxon>
        <taxon>Suillaceae</taxon>
        <taxon>Suillus</taxon>
    </lineage>
</organism>
<proteinExistence type="predicted"/>
<evidence type="ECO:0000256" key="3">
    <source>
        <dbReference type="SAM" id="SignalP"/>
    </source>
</evidence>
<keyword evidence="5" id="KW-1185">Reference proteome</keyword>
<dbReference type="EMBL" id="JABBWD010000006">
    <property type="protein sequence ID" value="KAG1781152.1"/>
    <property type="molecule type" value="Genomic_DNA"/>
</dbReference>
<feature type="region of interest" description="Disordered" evidence="1">
    <location>
        <begin position="26"/>
        <end position="55"/>
    </location>
</feature>
<keyword evidence="3" id="KW-0732">Signal</keyword>
<feature type="chain" id="PRO_5040449613" description="MARVEL domain-containing protein" evidence="3">
    <location>
        <begin position="25"/>
        <end position="267"/>
    </location>
</feature>
<feature type="transmembrane region" description="Helical" evidence="2">
    <location>
        <begin position="145"/>
        <end position="162"/>
    </location>
</feature>